<dbReference type="RefSeq" id="XP_062702971.1">
    <property type="nucleotide sequence ID" value="XM_062846987.1"/>
</dbReference>
<dbReference type="SUPFAM" id="SSF50729">
    <property type="entry name" value="PH domain-like"/>
    <property type="match status" value="1"/>
</dbReference>
<feature type="compositionally biased region" description="Polar residues" evidence="6">
    <location>
        <begin position="656"/>
        <end position="666"/>
    </location>
</feature>
<proteinExistence type="inferred from homology"/>
<accession>A0ABM2A3K5</accession>
<feature type="region of interest" description="Disordered" evidence="6">
    <location>
        <begin position="1095"/>
        <end position="1171"/>
    </location>
</feature>
<dbReference type="Gene3D" id="2.30.29.30">
    <property type="entry name" value="Pleckstrin-homology domain (PH domain)/Phosphotyrosine-binding domain (PTB)"/>
    <property type="match status" value="1"/>
</dbReference>
<evidence type="ECO:0000259" key="7">
    <source>
        <dbReference type="PROSITE" id="PS50001"/>
    </source>
</evidence>
<dbReference type="Pfam" id="PF08416">
    <property type="entry name" value="PTB"/>
    <property type="match status" value="1"/>
</dbReference>
<dbReference type="SMART" id="SM00462">
    <property type="entry name" value="PTB"/>
    <property type="match status" value="1"/>
</dbReference>
<feature type="compositionally biased region" description="Low complexity" evidence="6">
    <location>
        <begin position="667"/>
        <end position="676"/>
    </location>
</feature>
<dbReference type="PROSITE" id="PS51182">
    <property type="entry name" value="C2_TENSIN"/>
    <property type="match status" value="1"/>
</dbReference>
<feature type="compositionally biased region" description="Polar residues" evidence="6">
    <location>
        <begin position="677"/>
        <end position="689"/>
    </location>
</feature>
<dbReference type="Gene3D" id="3.90.190.10">
    <property type="entry name" value="Protein tyrosine phosphatase superfamily"/>
    <property type="match status" value="1"/>
</dbReference>
<dbReference type="InterPro" id="IPR051484">
    <property type="entry name" value="Tensin_PTEN_phosphatase"/>
</dbReference>
<keyword evidence="3" id="KW-0904">Protein phosphatase</keyword>
<evidence type="ECO:0000256" key="2">
    <source>
        <dbReference type="ARBA" id="ARBA00022801"/>
    </source>
</evidence>
<feature type="compositionally biased region" description="Low complexity" evidence="6">
    <location>
        <begin position="1790"/>
        <end position="1845"/>
    </location>
</feature>
<dbReference type="InterPro" id="IPR014020">
    <property type="entry name" value="Tensin_C2-dom"/>
</dbReference>
<feature type="domain" description="C2 tensin-type" evidence="8">
    <location>
        <begin position="930"/>
        <end position="1064"/>
    </location>
</feature>
<dbReference type="InterPro" id="IPR013625">
    <property type="entry name" value="PTB"/>
</dbReference>
<feature type="compositionally biased region" description="Basic and acidic residues" evidence="6">
    <location>
        <begin position="1691"/>
        <end position="1700"/>
    </location>
</feature>
<feature type="region of interest" description="Disordered" evidence="6">
    <location>
        <begin position="40"/>
        <end position="104"/>
    </location>
</feature>
<dbReference type="SMART" id="SM00252">
    <property type="entry name" value="SH2"/>
    <property type="match status" value="1"/>
</dbReference>
<dbReference type="SMART" id="SM01326">
    <property type="entry name" value="PTEN_C2"/>
    <property type="match status" value="1"/>
</dbReference>
<comment type="similarity">
    <text evidence="1">Belongs to the PTEN phosphatase protein family.</text>
</comment>
<organism evidence="9 10">
    <name type="scientific">Aedes albopictus</name>
    <name type="common">Asian tiger mosquito</name>
    <name type="synonym">Stegomyia albopicta</name>
    <dbReference type="NCBI Taxonomy" id="7160"/>
    <lineage>
        <taxon>Eukaryota</taxon>
        <taxon>Metazoa</taxon>
        <taxon>Ecdysozoa</taxon>
        <taxon>Arthropoda</taxon>
        <taxon>Hexapoda</taxon>
        <taxon>Insecta</taxon>
        <taxon>Pterygota</taxon>
        <taxon>Neoptera</taxon>
        <taxon>Endopterygota</taxon>
        <taxon>Diptera</taxon>
        <taxon>Nematocera</taxon>
        <taxon>Culicoidea</taxon>
        <taxon>Culicidae</taxon>
        <taxon>Culicinae</taxon>
        <taxon>Aedini</taxon>
        <taxon>Aedes</taxon>
        <taxon>Stegomyia</taxon>
    </lineage>
</organism>
<feature type="region of interest" description="Disordered" evidence="6">
    <location>
        <begin position="1956"/>
        <end position="2038"/>
    </location>
</feature>
<dbReference type="Gene3D" id="2.60.40.1110">
    <property type="match status" value="1"/>
</dbReference>
<dbReference type="InterPro" id="IPR000980">
    <property type="entry name" value="SH2"/>
</dbReference>
<keyword evidence="10" id="KW-1185">Reference proteome</keyword>
<dbReference type="PROSITE" id="PS50001">
    <property type="entry name" value="SH2"/>
    <property type="match status" value="1"/>
</dbReference>
<dbReference type="Gene3D" id="3.30.505.10">
    <property type="entry name" value="SH2 domain"/>
    <property type="match status" value="1"/>
</dbReference>
<feature type="region of interest" description="Disordered" evidence="6">
    <location>
        <begin position="863"/>
        <end position="882"/>
    </location>
</feature>
<evidence type="ECO:0000259" key="8">
    <source>
        <dbReference type="PROSITE" id="PS51182"/>
    </source>
</evidence>
<dbReference type="Pfam" id="PF00017">
    <property type="entry name" value="SH2"/>
    <property type="match status" value="1"/>
</dbReference>
<feature type="compositionally biased region" description="Low complexity" evidence="6">
    <location>
        <begin position="1355"/>
        <end position="1367"/>
    </location>
</feature>
<name>A0ABM2A3K5_AEDAL</name>
<sequence>MDVPPKSRYTDTSYLIFQQLKEGGLQCAFPAIYELLNPGSRPSGRPVPVDELPVGVEPIGEPKNGAGAKKPAIGGQYKAKDSRKAAGSGIPRKQSKVAEKRKNRRSLELKAVEEATREEEDAVSVAKEEGVIGEREDEKKVQVYDLRGVVGGTDVTDSRHVSVISSGDEQGCVVQKDIQVAVDFHHRPNSEVDRPGGLVLLETNNNDIKCKSSNEPADGAVGGEVLSESDVDSVRTVTPGLGSEVPKAPSVQIRRKQYLYEPPYLTGSEYSDTDFTDTASSVGGELDDAAEYARVELRQSAVALLKWRQRELPGDRAAGGKSSKYCSNGRSRRRMDVPPKSRYTDTSYLIFQQLKEGGLQCAFPAIYELLNPGSRPSGRPVPVDELPVGVEPIGEPKNGAGAKKPAIGGQYKAKDSRKAAGSGIPRKQSKVAEKRKNRRSLELKAVEEATREEEDAVSVAKEEGVIGEREDEKKVQVCDLRGVVGGADVTDSRHVSVISSGDEQGCVVQKDIQVAVDFHHRPNSEVDRPGGLVLLETNNNDIKCKSSNEPADGAVGGEVLSESDVDSVRTVTPGLGSEVPKAPSVQIRRKQYLYEPPYLTGSEYSDTDFTDTASSVGGELDDAAEYARVELRQKNAHEDEQQQLHQQQQQQQQQQIINSKYNSFPLQQQQQTRQTTSSLNHVNNNSIPNGGSHYQQQQQHNYSSQVHQYQQLQPLPLQQQQQQHQYHSIESYQDRGSTALRLSYVTERILASILPARRTIRNGTTTPVPGLFADEHERELIEMLEQKHEKNYRIFDLESCIASISLEKLCELCKHIDSWLGSGKEKIVVLQDREDKQRLGTAIAAYLEYQKICGSNFPQSNRTKALQSPGGGGAPADLSGGRRTPTWLDLDIYSTQKFLESITGPLRIPSHKRYIKYFSGLLSGTIKMNAASLFLRAIIVESPPCLHYRSVTVNSEWRSFVKIYEGVRCLFTSDIYVIPITTRQFIYEIKHPLRLRGDVLIRCYQIIPNNNKLHDEKELISCVQFHTCAITEREVQFAKVELDLACNDERFPADHKVRLCFDTTPNERSAILVFQNPLVRIEPIIEGGDHLETINEDESSHTHGPLDGSLYATILKSPKSPTGNGSVGQTTLISPPAEFSNGKPIANGHHRPVPPPVTPPPRSSSSLSSTTSYSIYESAKRGYQSATSGGGSPIAAVQGGGGGGSRGPAVGGESANISHSESSGNIVVSNSAGGSYRNVIENGGSGAATYDQNQNLVSQSHQVQQQQQLQTQIRSQADGRESVRSPLTLSMDSGISSSGPVNRRLQGSSVSPSSFPSQASPQDDRHRELDDLLSDMLMTVQGIPDVGRSKGGAPTTTATPATTSAQATHHHHHHHHHLHHHQSSSQQASDHFVNTSTDTIKRSHSAQLPALRESAKERELLLYETSSTTTTLTPPPSESGRETPLLSSAYSTIRDKRDLCLTPTECELLMNLQQHQSFGYPRQARSTTGASERFTSDDDDDHYGVGGGSGSKQIPYHAREDSRPFTYGSIPLTGTPQNPPASTMLKMQSGLSSPSMVRKAIGGTPTSARKSTGMGGGVGSAAAAGLGGRNSEFEEMLRERREKVFSEKYTIGDQSPRGTDTVDNRWNYSTTIRTTVEQQPLQGDHNTNGYLLHEPLKRSNTMDGSFGRQFSHDGISGQTWLQLQQQKLRARKEQQKREHSNSFSYSYGSPAFPTNASDMPMYSTTHRRSQTLSPVRNERSYHTLTTTHTRTNSTERPFVAVKRAHENAKMQTIGSAPLSVLNASPHGHIAQAQQQQSPPTTVAATAAVTATAPSPSPSMASTTVEQHQHGSSNASSSSSPPINNGHHPHHQHHHQHEHHVSFDSSTLSQQNGLLSLADQDHSTPKHGHVRLESEQIIFSNIDCLNNLDTSEKLNNLLKDITNSAAAVQRAAKSNGHAPLVSIPAAIPAATTSSVVTSTTSNNPSAATSNTFATTTTSSNTTTTINHHHLPNHQARSINNHTHSNHYQNGHRRPPAPEPMDISPTSAQNGPNCLRIGEDPSVLTSSGQLALDKLLASLALENDVTEQHLAKIDQQQQLSAVIANLTEYNLSEAQRLNVYNGNDLGGDAFRTHADIVNGNGFHHHPHHQNPLMNGRTPDPGGLLINNHVRRIASESDSTISSISPSLSERSNAISWCDQAREESFSSYRSETEPDTSPAGGSPRPETPAFPVTPRTPYGLSNGSSSPALPPKSPTSQRKYNSTWSLRSQKSTVSTYDVSKDLFTGSQQRSQHEIINQNDAMSCYTSRRNSTTSNANSEPQEVAPQFVKFARDSSKYWYKPNISREEAIALLRNAPPGTFVVRDSTTFANAYGLVVKVAHPPPGVQSKGPNSEELVRHFLVEPTIRGVRLKGCSNEPVFTSLSALVYQHSITPLALPCRLIIPDTDLQQTDFQSPAQQQLLMQGAACNVLYLFTCDTESLTGPQAIRKAVGLLLSARPLPKPTQVHFKVSIQGITLTDNTRQLFFRRHYPSNNVSFCSLDPDEHRWSIPSTTGDIPSNKRIFAFVAKRSPTSADNQCHVFCELEITQPASAIVSFANKVVLGGTGGQQPAPTRAI</sequence>
<evidence type="ECO:0000256" key="1">
    <source>
        <dbReference type="ARBA" id="ARBA00007881"/>
    </source>
</evidence>
<dbReference type="InterPro" id="IPR006020">
    <property type="entry name" value="PTB/PI_dom"/>
</dbReference>
<protein>
    <submittedName>
        <fullName evidence="9">Uncharacterized protein</fullName>
    </submittedName>
</protein>
<dbReference type="SUPFAM" id="SSF49562">
    <property type="entry name" value="C2 domain (Calcium/lipid-binding domain, CaLB)"/>
    <property type="match status" value="1"/>
</dbReference>
<feature type="region of interest" description="Disordered" evidence="6">
    <location>
        <begin position="392"/>
        <end position="438"/>
    </location>
</feature>
<feature type="region of interest" description="Disordered" evidence="6">
    <location>
        <begin position="1555"/>
        <end position="1576"/>
    </location>
</feature>
<dbReference type="Pfam" id="PF10409">
    <property type="entry name" value="PTEN_C2"/>
    <property type="match status" value="1"/>
</dbReference>
<feature type="compositionally biased region" description="Polar residues" evidence="6">
    <location>
        <begin position="1215"/>
        <end position="1229"/>
    </location>
</feature>
<dbReference type="InterPro" id="IPR035012">
    <property type="entry name" value="Tensin-like_SH2"/>
</dbReference>
<dbReference type="CDD" id="cd01213">
    <property type="entry name" value="PTB_tensin"/>
    <property type="match status" value="1"/>
</dbReference>
<feature type="region of interest" description="Disordered" evidence="6">
    <location>
        <begin position="2182"/>
        <end position="2244"/>
    </location>
</feature>
<feature type="compositionally biased region" description="Low complexity" evidence="6">
    <location>
        <begin position="1956"/>
        <end position="1984"/>
    </location>
</feature>
<feature type="domain" description="SH2" evidence="7">
    <location>
        <begin position="2315"/>
        <end position="2421"/>
    </location>
</feature>
<feature type="compositionally biased region" description="Low complexity" evidence="6">
    <location>
        <begin position="692"/>
        <end position="708"/>
    </location>
</feature>
<feature type="region of interest" description="Disordered" evidence="6">
    <location>
        <begin position="1183"/>
        <end position="1229"/>
    </location>
</feature>
<dbReference type="InterPro" id="IPR011993">
    <property type="entry name" value="PH-like_dom_sf"/>
</dbReference>
<dbReference type="GeneID" id="109623099"/>
<feature type="region of interest" description="Disordered" evidence="6">
    <location>
        <begin position="635"/>
        <end position="708"/>
    </location>
</feature>
<feature type="compositionally biased region" description="Pro residues" evidence="6">
    <location>
        <begin position="1153"/>
        <end position="1162"/>
    </location>
</feature>
<evidence type="ECO:0000256" key="3">
    <source>
        <dbReference type="ARBA" id="ARBA00022912"/>
    </source>
</evidence>
<dbReference type="PANTHER" id="PTHR45734">
    <property type="entry name" value="TENSIN"/>
    <property type="match status" value="1"/>
</dbReference>
<feature type="compositionally biased region" description="Gly residues" evidence="6">
    <location>
        <begin position="1188"/>
        <end position="1210"/>
    </location>
</feature>
<dbReference type="EnsemblMetazoa" id="AALFPA23_024118.R35957">
    <property type="protein sequence ID" value="AALFPA23_024118.P35957"/>
    <property type="gene ID" value="AALFPA23_024118"/>
</dbReference>
<feature type="region of interest" description="Disordered" evidence="6">
    <location>
        <begin position="1787"/>
        <end position="1869"/>
    </location>
</feature>
<dbReference type="Proteomes" id="UP000069940">
    <property type="component" value="Unassembled WGS sequence"/>
</dbReference>
<dbReference type="SUPFAM" id="SSF55550">
    <property type="entry name" value="SH2 domain"/>
    <property type="match status" value="1"/>
</dbReference>
<feature type="region of interest" description="Disordered" evidence="6">
    <location>
        <begin position="315"/>
        <end position="339"/>
    </location>
</feature>
<dbReference type="InterPro" id="IPR033929">
    <property type="entry name" value="Tensin_PTB"/>
</dbReference>
<feature type="compositionally biased region" description="Low complexity" evidence="6">
    <location>
        <begin position="1422"/>
        <end position="1432"/>
    </location>
</feature>
<feature type="region of interest" description="Disordered" evidence="6">
    <location>
        <begin position="1690"/>
        <end position="1709"/>
    </location>
</feature>
<reference evidence="9" key="2">
    <citation type="submission" date="2025-05" db="UniProtKB">
        <authorList>
            <consortium name="EnsemblMetazoa"/>
        </authorList>
    </citation>
    <scope>IDENTIFICATION</scope>
    <source>
        <strain evidence="9">Foshan</strain>
    </source>
</reference>
<feature type="compositionally biased region" description="Polar residues" evidence="6">
    <location>
        <begin position="1119"/>
        <end position="1133"/>
    </location>
</feature>
<evidence type="ECO:0000313" key="10">
    <source>
        <dbReference type="Proteomes" id="UP000069940"/>
    </source>
</evidence>
<feature type="compositionally biased region" description="Low complexity" evidence="6">
    <location>
        <begin position="643"/>
        <end position="655"/>
    </location>
</feature>
<feature type="compositionally biased region" description="Polar residues" evidence="6">
    <location>
        <begin position="1285"/>
        <end position="1300"/>
    </location>
</feature>
<feature type="compositionally biased region" description="Polar residues" evidence="6">
    <location>
        <begin position="1993"/>
        <end position="2007"/>
    </location>
</feature>
<feature type="compositionally biased region" description="Basic residues" evidence="6">
    <location>
        <begin position="1846"/>
        <end position="1857"/>
    </location>
</feature>
<dbReference type="InterPro" id="IPR036860">
    <property type="entry name" value="SH2_dom_sf"/>
</dbReference>
<evidence type="ECO:0000256" key="5">
    <source>
        <dbReference type="PROSITE-ProRule" id="PRU00191"/>
    </source>
</evidence>
<dbReference type="CDD" id="cd09927">
    <property type="entry name" value="SH2_Tensin_like"/>
    <property type="match status" value="1"/>
</dbReference>
<evidence type="ECO:0000256" key="4">
    <source>
        <dbReference type="ARBA" id="ARBA00022999"/>
    </source>
</evidence>
<feature type="compositionally biased region" description="Polar residues" evidence="6">
    <location>
        <begin position="2232"/>
        <end position="2244"/>
    </location>
</feature>
<reference evidence="10" key="1">
    <citation type="journal article" date="2015" name="Proc. Natl. Acad. Sci. U.S.A.">
        <title>Genome sequence of the Asian Tiger mosquito, Aedes albopictus, reveals insights into its biology, genetics, and evolution.</title>
        <authorList>
            <person name="Chen X.G."/>
            <person name="Jiang X."/>
            <person name="Gu J."/>
            <person name="Xu M."/>
            <person name="Wu Y."/>
            <person name="Deng Y."/>
            <person name="Zhang C."/>
            <person name="Bonizzoni M."/>
            <person name="Dermauw W."/>
            <person name="Vontas J."/>
            <person name="Armbruster P."/>
            <person name="Huang X."/>
            <person name="Yang Y."/>
            <person name="Zhang H."/>
            <person name="He W."/>
            <person name="Peng H."/>
            <person name="Liu Y."/>
            <person name="Wu K."/>
            <person name="Chen J."/>
            <person name="Lirakis M."/>
            <person name="Topalis P."/>
            <person name="Van Leeuwen T."/>
            <person name="Hall A.B."/>
            <person name="Jiang X."/>
            <person name="Thorpe C."/>
            <person name="Mueller R.L."/>
            <person name="Sun C."/>
            <person name="Waterhouse R.M."/>
            <person name="Yan G."/>
            <person name="Tu Z.J."/>
            <person name="Fang X."/>
            <person name="James A.A."/>
        </authorList>
    </citation>
    <scope>NUCLEOTIDE SEQUENCE [LARGE SCALE GENOMIC DNA]</scope>
    <source>
        <strain evidence="10">Foshan</strain>
    </source>
</reference>
<feature type="region of interest" description="Disordered" evidence="6">
    <location>
        <begin position="1480"/>
        <end position="1516"/>
    </location>
</feature>
<keyword evidence="2" id="KW-0378">Hydrolase</keyword>
<dbReference type="InterPro" id="IPR029021">
    <property type="entry name" value="Prot-tyrosine_phosphatase-like"/>
</dbReference>
<keyword evidence="4 5" id="KW-0727">SH2 domain</keyword>
<feature type="region of interest" description="Disordered" evidence="6">
    <location>
        <begin position="1273"/>
        <end position="1325"/>
    </location>
</feature>
<feature type="compositionally biased region" description="Basic residues" evidence="6">
    <location>
        <begin position="1368"/>
        <end position="1382"/>
    </location>
</feature>
<dbReference type="InterPro" id="IPR035892">
    <property type="entry name" value="C2_domain_sf"/>
</dbReference>
<feature type="compositionally biased region" description="Low complexity" evidence="6">
    <location>
        <begin position="1306"/>
        <end position="1321"/>
    </location>
</feature>
<feature type="region of interest" description="Disordered" evidence="6">
    <location>
        <begin position="1343"/>
        <end position="1444"/>
    </location>
</feature>
<evidence type="ECO:0000256" key="6">
    <source>
        <dbReference type="SAM" id="MobiDB-lite"/>
    </source>
</evidence>
<evidence type="ECO:0000313" key="9">
    <source>
        <dbReference type="EnsemblMetazoa" id="AALFPA23_024118.P35957"/>
    </source>
</evidence>
<dbReference type="PANTHER" id="PTHR45734:SF10">
    <property type="entry name" value="BLISTERY, ISOFORM A"/>
    <property type="match status" value="1"/>
</dbReference>